<evidence type="ECO:0000259" key="3">
    <source>
        <dbReference type="Pfam" id="PF06414"/>
    </source>
</evidence>
<evidence type="ECO:0000256" key="2">
    <source>
        <dbReference type="ARBA" id="ARBA00022840"/>
    </source>
</evidence>
<keyword evidence="1" id="KW-0547">Nucleotide-binding</keyword>
<dbReference type="InterPro" id="IPR010488">
    <property type="entry name" value="Zeta_toxin_domain"/>
</dbReference>
<evidence type="ECO:0000313" key="4">
    <source>
        <dbReference type="EMBL" id="NEN76087.1"/>
    </source>
</evidence>
<reference evidence="4 5" key="1">
    <citation type="submission" date="2020-02" db="EMBL/GenBank/DDBJ databases">
        <title>Pelistega sp. NLN82 were isolated from wild rodents of the Hainan Island.</title>
        <authorList>
            <person name="Niu N."/>
            <person name="Zhou J."/>
        </authorList>
    </citation>
    <scope>NUCLEOTIDE SEQUENCE [LARGE SCALE GENOMIC DNA]</scope>
    <source>
        <strain evidence="4 5">NLN82</strain>
    </source>
</reference>
<dbReference type="Pfam" id="PF06414">
    <property type="entry name" value="Zeta_toxin"/>
    <property type="match status" value="1"/>
</dbReference>
<proteinExistence type="predicted"/>
<feature type="domain" description="Zeta toxin" evidence="3">
    <location>
        <begin position="33"/>
        <end position="216"/>
    </location>
</feature>
<dbReference type="Proteomes" id="UP000477651">
    <property type="component" value="Unassembled WGS sequence"/>
</dbReference>
<dbReference type="EMBL" id="JAAGYR010000013">
    <property type="protein sequence ID" value="NEN76087.1"/>
    <property type="molecule type" value="Genomic_DNA"/>
</dbReference>
<dbReference type="AlphaFoldDB" id="A0A6L9Y889"/>
<comment type="caution">
    <text evidence="4">The sequence shown here is derived from an EMBL/GenBank/DDBJ whole genome shotgun (WGS) entry which is preliminary data.</text>
</comment>
<dbReference type="InterPro" id="IPR027417">
    <property type="entry name" value="P-loop_NTPase"/>
</dbReference>
<keyword evidence="2" id="KW-0067">ATP-binding</keyword>
<evidence type="ECO:0000313" key="5">
    <source>
        <dbReference type="Proteomes" id="UP000477651"/>
    </source>
</evidence>
<dbReference type="GO" id="GO:0005524">
    <property type="term" value="F:ATP binding"/>
    <property type="evidence" value="ECO:0007669"/>
    <property type="project" value="UniProtKB-KW"/>
</dbReference>
<dbReference type="RefSeq" id="WP_163764591.1">
    <property type="nucleotide sequence ID" value="NZ_JAAGYR010000013.1"/>
</dbReference>
<dbReference type="SUPFAM" id="SSF52540">
    <property type="entry name" value="P-loop containing nucleoside triphosphate hydrolases"/>
    <property type="match status" value="1"/>
</dbReference>
<keyword evidence="5" id="KW-1185">Reference proteome</keyword>
<accession>A0A6L9Y889</accession>
<organism evidence="4 5">
    <name type="scientific">Pelistega ratti</name>
    <dbReference type="NCBI Taxonomy" id="2652177"/>
    <lineage>
        <taxon>Bacteria</taxon>
        <taxon>Pseudomonadati</taxon>
        <taxon>Pseudomonadota</taxon>
        <taxon>Betaproteobacteria</taxon>
        <taxon>Burkholderiales</taxon>
        <taxon>Alcaligenaceae</taxon>
        <taxon>Pelistega</taxon>
    </lineage>
</organism>
<name>A0A6L9Y889_9BURK</name>
<protein>
    <submittedName>
        <fullName evidence="4">AAA family ATPase</fullName>
    </submittedName>
</protein>
<sequence length="240" mass="27188">MNSLILEGYSVTDDVEKKFKDVWSDLLLGQTLSTSNNPKLVLLGGQPGAGKAFGSKKVIDELNGNVLVINGDDYRHYHSRYEDIYKVHNKEASKYTGDFAGLMVSKVRDEAIKHRFNVIIEGTFRTIETPLKELNKFKENAYCTEVIICTCPKDISWQSTIERGDKDLKAGGIPRYTPKEHHDLVVACLAKNVDAIVKTSLVNRLRVFNREKMLFDSVLDTQKMPSDVIEVELNRTYINT</sequence>
<dbReference type="Gene3D" id="3.40.50.300">
    <property type="entry name" value="P-loop containing nucleotide triphosphate hydrolases"/>
    <property type="match status" value="1"/>
</dbReference>
<gene>
    <name evidence="4" type="ORF">F9B74_07100</name>
</gene>
<evidence type="ECO:0000256" key="1">
    <source>
        <dbReference type="ARBA" id="ARBA00022741"/>
    </source>
</evidence>
<dbReference type="GO" id="GO:0016301">
    <property type="term" value="F:kinase activity"/>
    <property type="evidence" value="ECO:0007669"/>
    <property type="project" value="InterPro"/>
</dbReference>